<organism evidence="1 2">
    <name type="scientific">Candidatus Wallbacteria bacterium HGW-Wallbacteria-1</name>
    <dbReference type="NCBI Taxonomy" id="2013854"/>
    <lineage>
        <taxon>Bacteria</taxon>
        <taxon>Candidatus Walliibacteriota</taxon>
    </lineage>
</organism>
<dbReference type="EMBL" id="PGXC01000003">
    <property type="protein sequence ID" value="PKK91097.1"/>
    <property type="molecule type" value="Genomic_DNA"/>
</dbReference>
<evidence type="ECO:0000313" key="1">
    <source>
        <dbReference type="EMBL" id="PKK91097.1"/>
    </source>
</evidence>
<evidence type="ECO:0000313" key="2">
    <source>
        <dbReference type="Proteomes" id="UP000233256"/>
    </source>
</evidence>
<protein>
    <submittedName>
        <fullName evidence="1">Uncharacterized protein</fullName>
    </submittedName>
</protein>
<name>A0A2N1PRY1_9BACT</name>
<proteinExistence type="predicted"/>
<sequence length="119" mass="14019">MMESNNSSKNNEFHPLYAEEIFIVHLYGNDDEIARFEKLLENKESPDVQVEMIILCEEITRRVLTKMNKKCCSGCSYANGCIINHRRSSRNMATYCCSYCPKYRECLRDHQNSCRFDKD</sequence>
<gene>
    <name evidence="1" type="ORF">CVV64_04825</name>
</gene>
<dbReference type="AlphaFoldDB" id="A0A2N1PRY1"/>
<comment type="caution">
    <text evidence="1">The sequence shown here is derived from an EMBL/GenBank/DDBJ whole genome shotgun (WGS) entry which is preliminary data.</text>
</comment>
<reference evidence="1 2" key="1">
    <citation type="journal article" date="2017" name="ISME J.">
        <title>Potential for microbial H2 and metal transformations associated with novel bacteria and archaea in deep terrestrial subsurface sediments.</title>
        <authorList>
            <person name="Hernsdorf A.W."/>
            <person name="Amano Y."/>
            <person name="Miyakawa K."/>
            <person name="Ise K."/>
            <person name="Suzuki Y."/>
            <person name="Anantharaman K."/>
            <person name="Probst A."/>
            <person name="Burstein D."/>
            <person name="Thomas B.C."/>
            <person name="Banfield J.F."/>
        </authorList>
    </citation>
    <scope>NUCLEOTIDE SEQUENCE [LARGE SCALE GENOMIC DNA]</scope>
    <source>
        <strain evidence="1">HGW-Wallbacteria-1</strain>
    </source>
</reference>
<accession>A0A2N1PRY1</accession>
<dbReference type="Proteomes" id="UP000233256">
    <property type="component" value="Unassembled WGS sequence"/>
</dbReference>